<dbReference type="Pfam" id="PF07364">
    <property type="entry name" value="DUF1485"/>
    <property type="match status" value="1"/>
</dbReference>
<evidence type="ECO:0000313" key="3">
    <source>
        <dbReference type="EMBL" id="AJI22986.1"/>
    </source>
</evidence>
<dbReference type="KEGG" id="bmeg:BG04_4748"/>
<proteinExistence type="predicted"/>
<dbReference type="InterPro" id="IPR009197">
    <property type="entry name" value="MlrC"/>
</dbReference>
<protein>
    <recommendedName>
        <fullName evidence="5">Microcystin degradation protein MlrC</fullName>
    </recommendedName>
</protein>
<dbReference type="EMBL" id="CP009920">
    <property type="protein sequence ID" value="AJI22986.1"/>
    <property type="molecule type" value="Genomic_DNA"/>
</dbReference>
<feature type="domain" description="Microcystin LR degradation protein MlrC N-terminal" evidence="2">
    <location>
        <begin position="5"/>
        <end position="293"/>
    </location>
</feature>
<dbReference type="RefSeq" id="WP_034652044.1">
    <property type="nucleotide sequence ID" value="NZ_BCVB01000004.1"/>
</dbReference>
<feature type="domain" description="Microcystin LR degradation protein MlrC C-terminal" evidence="1">
    <location>
        <begin position="304"/>
        <end position="481"/>
    </location>
</feature>
<gene>
    <name evidence="3" type="ORF">BG04_4748</name>
</gene>
<dbReference type="PIRSF" id="PIRSF012702">
    <property type="entry name" value="UCP012702"/>
    <property type="match status" value="1"/>
</dbReference>
<dbReference type="AlphaFoldDB" id="A0A0B6AHK4"/>
<sequence>MSSYRIGIAFFYHESHSFSPLKTEIEQFVQEGYFVGTEIYKAYSGTKTEVGGFLDVLKQEKQVEIVPLVCAAAVPSGVVSSAAYYTIEKQMLHALTHAGPLDGLLIALHGAMVVEHLFDPEAHLLGQIRSCIGNSVPIATTLDMHANVSEDMLTYTPLHFGFKTYPHVDMYEQGVNAARALLTQIKESAVYYASLKKLPMLLPSINMRTAEGPMKKMIDLAKQAEQEEDVYNVSVFGGFPYSDIPIAGASVLVAALNPEKAEKTANKLASQFWNIKEEFIVDLPTVEEGLQTALKLSNTKPTVLADIADNPLSCGSGDTTELLKYMLKLNMSGTLFGGLYDPESIKQCVQAGVGNYVSLSLGGKVSPEFGKPVEAEAKVIGLSEGEFYNSGPFNQHLKVNVKGAAHIRVGELDILLIGRPVSANDPELFRHIGIEPTTKKIIGLKAKNHFRAAFEPLVGSIIYVDAPGVASNRLTTFNYQHIPKLIWPLQDVKYESEKRRKEKWMH</sequence>
<accession>A0A0B6AHK4</accession>
<organism evidence="3 4">
    <name type="scientific">Priestia megaterium (strain ATCC 14581 / DSM 32 / CCUG 1817 / JCM 2506 / NBRC 15308 / NCIMB 9376 / NCTC 10342 / NRRL B-14308 / VKM B-512 / Ford 19)</name>
    <name type="common">Bacillus megaterium</name>
    <dbReference type="NCBI Taxonomy" id="1348623"/>
    <lineage>
        <taxon>Bacteria</taxon>
        <taxon>Bacillati</taxon>
        <taxon>Bacillota</taxon>
        <taxon>Bacilli</taxon>
        <taxon>Bacillales</taxon>
        <taxon>Bacillaceae</taxon>
        <taxon>Priestia</taxon>
    </lineage>
</organism>
<dbReference type="HOGENOM" id="CLU_028172_1_0_9"/>
<evidence type="ECO:0008006" key="5">
    <source>
        <dbReference type="Google" id="ProtNLM"/>
    </source>
</evidence>
<evidence type="ECO:0000313" key="4">
    <source>
        <dbReference type="Proteomes" id="UP000031829"/>
    </source>
</evidence>
<dbReference type="Pfam" id="PF07171">
    <property type="entry name" value="MlrC_C"/>
    <property type="match status" value="1"/>
</dbReference>
<dbReference type="InterPro" id="IPR015995">
    <property type="entry name" value="MlrC_N"/>
</dbReference>
<dbReference type="InterPro" id="IPR010799">
    <property type="entry name" value="MlrC_C"/>
</dbReference>
<reference evidence="3 4" key="1">
    <citation type="journal article" date="2015" name="Genome Announc.">
        <title>Complete genome sequences for 35 biothreat assay-relevant bacillus species.</title>
        <authorList>
            <person name="Johnson S.L."/>
            <person name="Daligault H.E."/>
            <person name="Davenport K.W."/>
            <person name="Jaissle J."/>
            <person name="Frey K.G."/>
            <person name="Ladner J.T."/>
            <person name="Broomall S.M."/>
            <person name="Bishop-Lilly K.A."/>
            <person name="Bruce D.C."/>
            <person name="Gibbons H.S."/>
            <person name="Coyne S.R."/>
            <person name="Lo C.C."/>
            <person name="Meincke L."/>
            <person name="Munk A.C."/>
            <person name="Koroleva G.I."/>
            <person name="Rosenzweig C.N."/>
            <person name="Palacios G.F."/>
            <person name="Redden C.L."/>
            <person name="Minogue T.D."/>
            <person name="Chain P.S."/>
        </authorList>
    </citation>
    <scope>NUCLEOTIDE SEQUENCE [LARGE SCALE GENOMIC DNA]</scope>
    <source>
        <strain evidence="4">ATCC 14581 / DSM 32 / JCM 2506 / NBRC 15308 / NCIMB 9376 / NCTC 10342 / NRRL B-14308 / VKM B-512</strain>
    </source>
</reference>
<evidence type="ECO:0000259" key="2">
    <source>
        <dbReference type="Pfam" id="PF07364"/>
    </source>
</evidence>
<evidence type="ECO:0000259" key="1">
    <source>
        <dbReference type="Pfam" id="PF07171"/>
    </source>
</evidence>
<name>A0A0B6AHK4_PRIM2</name>
<dbReference type="Proteomes" id="UP000031829">
    <property type="component" value="Chromosome"/>
</dbReference>
<dbReference type="GeneID" id="93642739"/>